<dbReference type="GO" id="GO:0051536">
    <property type="term" value="F:iron-sulfur cluster binding"/>
    <property type="evidence" value="ECO:0007669"/>
    <property type="project" value="InterPro"/>
</dbReference>
<feature type="domain" description="Aldehyde ferredoxin oxidoreductase C-terminal" evidence="1">
    <location>
        <begin position="1"/>
        <end position="30"/>
    </location>
</feature>
<dbReference type="GO" id="GO:0009055">
    <property type="term" value="F:electron transfer activity"/>
    <property type="evidence" value="ECO:0007669"/>
    <property type="project" value="InterPro"/>
</dbReference>
<dbReference type="GO" id="GO:0016625">
    <property type="term" value="F:oxidoreductase activity, acting on the aldehyde or oxo group of donors, iron-sulfur protein as acceptor"/>
    <property type="evidence" value="ECO:0007669"/>
    <property type="project" value="InterPro"/>
</dbReference>
<proteinExistence type="predicted"/>
<reference evidence="2" key="1">
    <citation type="journal article" date="2014" name="Front. Microbiol.">
        <title>High frequency of phylogenetically diverse reductive dehalogenase-homologous genes in deep subseafloor sedimentary metagenomes.</title>
        <authorList>
            <person name="Kawai M."/>
            <person name="Futagami T."/>
            <person name="Toyoda A."/>
            <person name="Takaki Y."/>
            <person name="Nishi S."/>
            <person name="Hori S."/>
            <person name="Arai W."/>
            <person name="Tsubouchi T."/>
            <person name="Morono Y."/>
            <person name="Uchiyama I."/>
            <person name="Ito T."/>
            <person name="Fujiyama A."/>
            <person name="Inagaki F."/>
            <person name="Takami H."/>
        </authorList>
    </citation>
    <scope>NUCLEOTIDE SEQUENCE</scope>
    <source>
        <strain evidence="2">Expedition CK06-06</strain>
    </source>
</reference>
<gene>
    <name evidence="2" type="ORF">S12H4_24495</name>
</gene>
<sequence length="31" mass="3721">EEMLDEYYEARGWDKQTGKPLPEKLHDLDIT</sequence>
<dbReference type="Gene3D" id="1.10.599.10">
    <property type="entry name" value="Aldehyde Ferredoxin Oxidoreductase Protein, subunit A, domain 3"/>
    <property type="match status" value="1"/>
</dbReference>
<organism evidence="2">
    <name type="scientific">marine sediment metagenome</name>
    <dbReference type="NCBI Taxonomy" id="412755"/>
    <lineage>
        <taxon>unclassified sequences</taxon>
        <taxon>metagenomes</taxon>
        <taxon>ecological metagenomes</taxon>
    </lineage>
</organism>
<comment type="caution">
    <text evidence="2">The sequence shown here is derived from an EMBL/GenBank/DDBJ whole genome shotgun (WGS) entry which is preliminary data.</text>
</comment>
<dbReference type="AlphaFoldDB" id="X1RCU3"/>
<dbReference type="InterPro" id="IPR001203">
    <property type="entry name" value="OxRdtase_Ald_Fedxn_C"/>
</dbReference>
<feature type="non-terminal residue" evidence="2">
    <location>
        <position position="1"/>
    </location>
</feature>
<name>X1RCU3_9ZZZZ</name>
<dbReference type="Pfam" id="PF01314">
    <property type="entry name" value="AFOR_C"/>
    <property type="match status" value="1"/>
</dbReference>
<evidence type="ECO:0000313" key="2">
    <source>
        <dbReference type="EMBL" id="GAI78557.1"/>
    </source>
</evidence>
<dbReference type="InterPro" id="IPR013985">
    <property type="entry name" value="Ald_Fedxn_OxRdtase_dom3"/>
</dbReference>
<protein>
    <recommendedName>
        <fullName evidence="1">Aldehyde ferredoxin oxidoreductase C-terminal domain-containing protein</fullName>
    </recommendedName>
</protein>
<dbReference type="SUPFAM" id="SSF48310">
    <property type="entry name" value="Aldehyde ferredoxin oxidoreductase, C-terminal domains"/>
    <property type="match status" value="1"/>
</dbReference>
<dbReference type="EMBL" id="BARW01013314">
    <property type="protein sequence ID" value="GAI78557.1"/>
    <property type="molecule type" value="Genomic_DNA"/>
</dbReference>
<evidence type="ECO:0000259" key="1">
    <source>
        <dbReference type="Pfam" id="PF01314"/>
    </source>
</evidence>
<accession>X1RCU3</accession>
<dbReference type="InterPro" id="IPR036021">
    <property type="entry name" value="Tungsten_al_ferr_oxy-like_C"/>
</dbReference>